<feature type="region of interest" description="Disordered" evidence="1">
    <location>
        <begin position="18"/>
        <end position="57"/>
    </location>
</feature>
<proteinExistence type="predicted"/>
<sequence>MRLTKPLPIWQMAYRPAMPPSDGEYHDQHFKTGLKAPNREQLPLRTSSDYPIPRRLS</sequence>
<gene>
    <name evidence="2" type="ORF">CKAH01_13015</name>
</gene>
<evidence type="ECO:0000256" key="1">
    <source>
        <dbReference type="SAM" id="MobiDB-lite"/>
    </source>
</evidence>
<comment type="caution">
    <text evidence="2">The sequence shown here is derived from an EMBL/GenBank/DDBJ whole genome shotgun (WGS) entry which is preliminary data.</text>
</comment>
<organism evidence="2 3">
    <name type="scientific">Colletotrichum kahawae</name>
    <name type="common">Coffee berry disease fungus</name>
    <dbReference type="NCBI Taxonomy" id="34407"/>
    <lineage>
        <taxon>Eukaryota</taxon>
        <taxon>Fungi</taxon>
        <taxon>Dikarya</taxon>
        <taxon>Ascomycota</taxon>
        <taxon>Pezizomycotina</taxon>
        <taxon>Sordariomycetes</taxon>
        <taxon>Hypocreomycetidae</taxon>
        <taxon>Glomerellales</taxon>
        <taxon>Glomerellaceae</taxon>
        <taxon>Colletotrichum</taxon>
        <taxon>Colletotrichum gloeosporioides species complex</taxon>
    </lineage>
</organism>
<evidence type="ECO:0000313" key="2">
    <source>
        <dbReference type="EMBL" id="KAK2774809.1"/>
    </source>
</evidence>
<accession>A0AAD9YP99</accession>
<dbReference type="EMBL" id="VYYT01000042">
    <property type="protein sequence ID" value="KAK2774809.1"/>
    <property type="molecule type" value="Genomic_DNA"/>
</dbReference>
<reference evidence="2" key="1">
    <citation type="submission" date="2023-02" db="EMBL/GenBank/DDBJ databases">
        <title>Colletotrichum kahawae CIFC_Que2 genome sequencing and assembly.</title>
        <authorList>
            <person name="Baroncelli R."/>
        </authorList>
    </citation>
    <scope>NUCLEOTIDE SEQUENCE</scope>
    <source>
        <strain evidence="2">CIFC_Que2</strain>
    </source>
</reference>
<protein>
    <submittedName>
        <fullName evidence="2">Uncharacterized protein</fullName>
    </submittedName>
</protein>
<dbReference type="Proteomes" id="UP001281614">
    <property type="component" value="Unassembled WGS sequence"/>
</dbReference>
<keyword evidence="3" id="KW-1185">Reference proteome</keyword>
<name>A0AAD9YP99_COLKA</name>
<evidence type="ECO:0000313" key="3">
    <source>
        <dbReference type="Proteomes" id="UP001281614"/>
    </source>
</evidence>
<dbReference type="AlphaFoldDB" id="A0AAD9YP99"/>